<evidence type="ECO:0000256" key="3">
    <source>
        <dbReference type="SAM" id="MobiDB-lite"/>
    </source>
</evidence>
<feature type="domain" description="Protein kinase" evidence="4">
    <location>
        <begin position="114"/>
        <end position="383"/>
    </location>
</feature>
<dbReference type="InterPro" id="IPR001245">
    <property type="entry name" value="Ser-Thr/Tyr_kinase_cat_dom"/>
</dbReference>
<feature type="compositionally biased region" description="Basic and acidic residues" evidence="3">
    <location>
        <begin position="481"/>
        <end position="499"/>
    </location>
</feature>
<dbReference type="InterPro" id="IPR011009">
    <property type="entry name" value="Kinase-like_dom_sf"/>
</dbReference>
<dbReference type="PROSITE" id="PS50011">
    <property type="entry name" value="PROTEIN_KINASE_DOM"/>
    <property type="match status" value="1"/>
</dbReference>
<name>A0A8S1HWL7_9PELO</name>
<comment type="caution">
    <text evidence="5">The sequence shown here is derived from an EMBL/GenBank/DDBJ whole genome shotgun (WGS) entry which is preliminary data.</text>
</comment>
<gene>
    <name evidence="5" type="ORF">CAUJ_LOCUS14937</name>
</gene>
<evidence type="ECO:0000256" key="2">
    <source>
        <dbReference type="ARBA" id="ARBA00022840"/>
    </source>
</evidence>
<organism evidence="5 6">
    <name type="scientific">Caenorhabditis auriculariae</name>
    <dbReference type="NCBI Taxonomy" id="2777116"/>
    <lineage>
        <taxon>Eukaryota</taxon>
        <taxon>Metazoa</taxon>
        <taxon>Ecdysozoa</taxon>
        <taxon>Nematoda</taxon>
        <taxon>Chromadorea</taxon>
        <taxon>Rhabditida</taxon>
        <taxon>Rhabditina</taxon>
        <taxon>Rhabditomorpha</taxon>
        <taxon>Rhabditoidea</taxon>
        <taxon>Rhabditidae</taxon>
        <taxon>Peloderinae</taxon>
        <taxon>Caenorhabditis</taxon>
    </lineage>
</organism>
<dbReference type="InterPro" id="IPR020635">
    <property type="entry name" value="Tyr_kinase_cat_dom"/>
</dbReference>
<feature type="compositionally biased region" description="Polar residues" evidence="3">
    <location>
        <begin position="463"/>
        <end position="476"/>
    </location>
</feature>
<dbReference type="InterPro" id="IPR036860">
    <property type="entry name" value="SH2_dom_sf"/>
</dbReference>
<dbReference type="EMBL" id="CAJGYM010000150">
    <property type="protein sequence ID" value="CAD6199032.1"/>
    <property type="molecule type" value="Genomic_DNA"/>
</dbReference>
<dbReference type="GO" id="GO:0005524">
    <property type="term" value="F:ATP binding"/>
    <property type="evidence" value="ECO:0007669"/>
    <property type="project" value="UniProtKB-KW"/>
</dbReference>
<feature type="compositionally biased region" description="Basic residues" evidence="3">
    <location>
        <begin position="433"/>
        <end position="444"/>
    </location>
</feature>
<sequence>MSAQQEEQSADVITTAQELAIFLVRTAPLLHGGFRLFLCVRIGNKGDVENDVFNIIIVKLGESYQLSGEKTPAFKSIPDLIAYYQVHRLPCGVRLNSGVKRERWLLRHNDIEYDEVAGRLGSGNFCTVYRGTLVRRKRTDEAREVAIKRSNRTESENQGAELDETRKQLIAEAKIMNQYNNDYVIKFYGLACDKPPFMVVMEFCAGGSLDSHLKKLGKEMEPFEKHVYLIETARGMRYLHSQNCLHRDLASRNCLISSEGVVKIADFGLSRTLLNGNVYKEALKEAPLRWMAPECIKKESEFSFKSDVWAYGVLIFEIYTNAGKPFADEQDDMKIVRAIKHAKMPPLAEAPPEIQTVLKKIWTLKPEDRPTFQGILELLVECLKDCTMANVKKMLVNNIPNVRRTRMPNLDTKMEIQQASHTDPSSDKNRTSRRDKRQPSSRRKQSNDVTARRKTVRKRRNNTDASTVDNTQTSEMPKTIQVEKEKTPTTAKKADEPKVMVKLNNVLQSRAGPSEGPLKGQLYQLL</sequence>
<keyword evidence="2" id="KW-0067">ATP-binding</keyword>
<dbReference type="PRINTS" id="PR00109">
    <property type="entry name" value="TYRKINASE"/>
</dbReference>
<dbReference type="InterPro" id="IPR000719">
    <property type="entry name" value="Prot_kinase_dom"/>
</dbReference>
<dbReference type="PANTHER" id="PTHR24418">
    <property type="entry name" value="TYROSINE-PROTEIN KINASE"/>
    <property type="match status" value="1"/>
</dbReference>
<proteinExistence type="predicted"/>
<reference evidence="5" key="1">
    <citation type="submission" date="2020-10" db="EMBL/GenBank/DDBJ databases">
        <authorList>
            <person name="Kikuchi T."/>
        </authorList>
    </citation>
    <scope>NUCLEOTIDE SEQUENCE</scope>
    <source>
        <strain evidence="5">NKZ352</strain>
    </source>
</reference>
<dbReference type="AlphaFoldDB" id="A0A8S1HWL7"/>
<dbReference type="OrthoDB" id="98077at2759"/>
<evidence type="ECO:0000313" key="5">
    <source>
        <dbReference type="EMBL" id="CAD6199032.1"/>
    </source>
</evidence>
<keyword evidence="1" id="KW-0547">Nucleotide-binding</keyword>
<dbReference type="Pfam" id="PF07714">
    <property type="entry name" value="PK_Tyr_Ser-Thr"/>
    <property type="match status" value="1"/>
</dbReference>
<dbReference type="PROSITE" id="PS00109">
    <property type="entry name" value="PROTEIN_KINASE_TYR"/>
    <property type="match status" value="1"/>
</dbReference>
<accession>A0A8S1HWL7</accession>
<dbReference type="InterPro" id="IPR008266">
    <property type="entry name" value="Tyr_kinase_AS"/>
</dbReference>
<dbReference type="Gene3D" id="1.10.510.10">
    <property type="entry name" value="Transferase(Phosphotransferase) domain 1"/>
    <property type="match status" value="1"/>
</dbReference>
<dbReference type="SMART" id="SM00219">
    <property type="entry name" value="TyrKc"/>
    <property type="match status" value="1"/>
</dbReference>
<dbReference type="CDD" id="cd00192">
    <property type="entry name" value="PTKc"/>
    <property type="match status" value="1"/>
</dbReference>
<dbReference type="GO" id="GO:0004713">
    <property type="term" value="F:protein tyrosine kinase activity"/>
    <property type="evidence" value="ECO:0007669"/>
    <property type="project" value="InterPro"/>
</dbReference>
<evidence type="ECO:0000313" key="6">
    <source>
        <dbReference type="Proteomes" id="UP000835052"/>
    </source>
</evidence>
<keyword evidence="6" id="KW-1185">Reference proteome</keyword>
<dbReference type="Proteomes" id="UP000835052">
    <property type="component" value="Unassembled WGS sequence"/>
</dbReference>
<protein>
    <recommendedName>
        <fullName evidence="4">Protein kinase domain-containing protein</fullName>
    </recommendedName>
</protein>
<dbReference type="CDD" id="cd00173">
    <property type="entry name" value="SH2"/>
    <property type="match status" value="1"/>
</dbReference>
<feature type="region of interest" description="Disordered" evidence="3">
    <location>
        <begin position="416"/>
        <end position="526"/>
    </location>
</feature>
<dbReference type="InterPro" id="IPR050198">
    <property type="entry name" value="Non-receptor_tyrosine_kinases"/>
</dbReference>
<evidence type="ECO:0000259" key="4">
    <source>
        <dbReference type="PROSITE" id="PS50011"/>
    </source>
</evidence>
<dbReference type="SUPFAM" id="SSF56112">
    <property type="entry name" value="Protein kinase-like (PK-like)"/>
    <property type="match status" value="1"/>
</dbReference>
<dbReference type="Gene3D" id="3.30.505.10">
    <property type="entry name" value="SH2 domain"/>
    <property type="match status" value="1"/>
</dbReference>
<evidence type="ECO:0000256" key="1">
    <source>
        <dbReference type="ARBA" id="ARBA00022741"/>
    </source>
</evidence>
<dbReference type="SUPFAM" id="SSF55550">
    <property type="entry name" value="SH2 domain"/>
    <property type="match status" value="1"/>
</dbReference>